<dbReference type="RefSeq" id="XP_018136302.2">
    <property type="nucleotide sequence ID" value="XM_018289601.2"/>
</dbReference>
<name>A0A179EY14_METCM</name>
<dbReference type="PANTHER" id="PTHR39607">
    <property type="entry name" value="XANTHOCILLIN BIOSYNTHESIS CLUSTER TRANSCRIPTION FACTOR XANC-RELATED"/>
    <property type="match status" value="1"/>
</dbReference>
<feature type="region of interest" description="Disordered" evidence="1">
    <location>
        <begin position="1"/>
        <end position="83"/>
    </location>
</feature>
<dbReference type="InterPro" id="IPR052635">
    <property type="entry name" value="Sec_Metab_Biosynth_Reg"/>
</dbReference>
<gene>
    <name evidence="3" type="ORF">VFPPC_11398</name>
</gene>
<dbReference type="Proteomes" id="UP000078397">
    <property type="component" value="Unassembled WGS sequence"/>
</dbReference>
<evidence type="ECO:0000256" key="1">
    <source>
        <dbReference type="SAM" id="MobiDB-lite"/>
    </source>
</evidence>
<protein>
    <recommendedName>
        <fullName evidence="2">BZIP domain-containing protein</fullName>
    </recommendedName>
</protein>
<feature type="domain" description="BZIP" evidence="2">
    <location>
        <begin position="56"/>
        <end position="71"/>
    </location>
</feature>
<dbReference type="AlphaFoldDB" id="A0A179EY14"/>
<evidence type="ECO:0000313" key="3">
    <source>
        <dbReference type="EMBL" id="OAQ58086.2"/>
    </source>
</evidence>
<dbReference type="PROSITE" id="PS00036">
    <property type="entry name" value="BZIP_BASIC"/>
    <property type="match status" value="1"/>
</dbReference>
<proteinExistence type="predicted"/>
<comment type="caution">
    <text evidence="3">The sequence shown here is derived from an EMBL/GenBank/DDBJ whole genome shotgun (WGS) entry which is preliminary data.</text>
</comment>
<feature type="compositionally biased region" description="Basic residues" evidence="1">
    <location>
        <begin position="64"/>
        <end position="75"/>
    </location>
</feature>
<dbReference type="GO" id="GO:0003700">
    <property type="term" value="F:DNA-binding transcription factor activity"/>
    <property type="evidence" value="ECO:0007669"/>
    <property type="project" value="InterPro"/>
</dbReference>
<dbReference type="OrthoDB" id="5387389at2759"/>
<dbReference type="PANTHER" id="PTHR39607:SF2">
    <property type="entry name" value="BZIP DOMAIN-CONTAINING PROTEIN"/>
    <property type="match status" value="1"/>
</dbReference>
<dbReference type="EMBL" id="LSBJ02000018">
    <property type="protein sequence ID" value="OAQ58086.2"/>
    <property type="molecule type" value="Genomic_DNA"/>
</dbReference>
<dbReference type="InterPro" id="IPR004827">
    <property type="entry name" value="bZIP"/>
</dbReference>
<dbReference type="GeneID" id="28853595"/>
<sequence length="240" mass="26095">MASPESNINTVASKVSNDSPGGFSNNSSPITSLSNRSPRSGPEDVEWAEVTDREERRRIQNRISQRRFRQKAKERRAKENRELQNQKHAGNIYCTPTATYLNADQELSGLPWGSLSICPVANRGHVRDTQQSGSLNTHIGELHQVLCPDGTSIAPSFAPDMFLEASWDFNLRTLDDVVAPASPASAKVVEAPKWSPPLGSASPGNGTDSIALPPDCEYTLHSNNIAIGRETVPRAQIGIP</sequence>
<organism evidence="3 4">
    <name type="scientific">Pochonia chlamydosporia 170</name>
    <dbReference type="NCBI Taxonomy" id="1380566"/>
    <lineage>
        <taxon>Eukaryota</taxon>
        <taxon>Fungi</taxon>
        <taxon>Dikarya</taxon>
        <taxon>Ascomycota</taxon>
        <taxon>Pezizomycotina</taxon>
        <taxon>Sordariomycetes</taxon>
        <taxon>Hypocreomycetidae</taxon>
        <taxon>Hypocreales</taxon>
        <taxon>Clavicipitaceae</taxon>
        <taxon>Pochonia</taxon>
    </lineage>
</organism>
<reference evidence="3 4" key="1">
    <citation type="journal article" date="2016" name="PLoS Pathog.">
        <title>Biosynthesis of antibiotic leucinostatins in bio-control fungus Purpureocillium lilacinum and their inhibition on phytophthora revealed by genome mining.</title>
        <authorList>
            <person name="Wang G."/>
            <person name="Liu Z."/>
            <person name="Lin R."/>
            <person name="Li E."/>
            <person name="Mao Z."/>
            <person name="Ling J."/>
            <person name="Yang Y."/>
            <person name="Yin W.B."/>
            <person name="Xie B."/>
        </authorList>
    </citation>
    <scope>NUCLEOTIDE SEQUENCE [LARGE SCALE GENOMIC DNA]</scope>
    <source>
        <strain evidence="3">170</strain>
    </source>
</reference>
<keyword evidence="4" id="KW-1185">Reference proteome</keyword>
<evidence type="ECO:0000313" key="4">
    <source>
        <dbReference type="Proteomes" id="UP000078397"/>
    </source>
</evidence>
<evidence type="ECO:0000259" key="2">
    <source>
        <dbReference type="PROSITE" id="PS00036"/>
    </source>
</evidence>
<dbReference type="KEGG" id="pchm:VFPPC_11398"/>
<accession>A0A179EY14</accession>
<dbReference type="CDD" id="cd14686">
    <property type="entry name" value="bZIP"/>
    <property type="match status" value="1"/>
</dbReference>
<feature type="compositionally biased region" description="Polar residues" evidence="1">
    <location>
        <begin position="1"/>
        <end position="38"/>
    </location>
</feature>